<gene>
    <name evidence="1" type="ORF">JOB18_030282</name>
</gene>
<organism evidence="1 2">
    <name type="scientific">Solea senegalensis</name>
    <name type="common">Senegalese sole</name>
    <dbReference type="NCBI Taxonomy" id="28829"/>
    <lineage>
        <taxon>Eukaryota</taxon>
        <taxon>Metazoa</taxon>
        <taxon>Chordata</taxon>
        <taxon>Craniata</taxon>
        <taxon>Vertebrata</taxon>
        <taxon>Euteleostomi</taxon>
        <taxon>Actinopterygii</taxon>
        <taxon>Neopterygii</taxon>
        <taxon>Teleostei</taxon>
        <taxon>Neoteleostei</taxon>
        <taxon>Acanthomorphata</taxon>
        <taxon>Carangaria</taxon>
        <taxon>Pleuronectiformes</taxon>
        <taxon>Pleuronectoidei</taxon>
        <taxon>Soleidae</taxon>
        <taxon>Solea</taxon>
    </lineage>
</organism>
<name>A0AAV6SN40_SOLSE</name>
<evidence type="ECO:0000313" key="1">
    <source>
        <dbReference type="EMBL" id="KAG7518297.1"/>
    </source>
</evidence>
<keyword evidence="2" id="KW-1185">Reference proteome</keyword>
<reference evidence="1 2" key="1">
    <citation type="journal article" date="2021" name="Sci. Rep.">
        <title>Chromosome anchoring in Senegalese sole (Solea senegalensis) reveals sex-associated markers and genome rearrangements in flatfish.</title>
        <authorList>
            <person name="Guerrero-Cozar I."/>
            <person name="Gomez-Garrido J."/>
            <person name="Berbel C."/>
            <person name="Martinez-Blanch J.F."/>
            <person name="Alioto T."/>
            <person name="Claros M.G."/>
            <person name="Gagnaire P.A."/>
            <person name="Manchado M."/>
        </authorList>
    </citation>
    <scope>NUCLEOTIDE SEQUENCE [LARGE SCALE GENOMIC DNA]</scope>
    <source>
        <strain evidence="1">Sse05_10M</strain>
    </source>
</reference>
<sequence length="71" mass="7606">MSGAAGEQAEREKINDWTTTAVKTEEEKVRFIANNETTGPFLFGPGFTFNSVFNLDLDNIPEGSGAPGALV</sequence>
<accession>A0AAV6SN40</accession>
<dbReference type="AlphaFoldDB" id="A0AAV6SN40"/>
<comment type="caution">
    <text evidence="1">The sequence shown here is derived from an EMBL/GenBank/DDBJ whole genome shotgun (WGS) entry which is preliminary data.</text>
</comment>
<dbReference type="Proteomes" id="UP000693946">
    <property type="component" value="Linkage Group LG12"/>
</dbReference>
<proteinExistence type="predicted"/>
<dbReference type="EMBL" id="JAGKHQ010000004">
    <property type="protein sequence ID" value="KAG7518297.1"/>
    <property type="molecule type" value="Genomic_DNA"/>
</dbReference>
<evidence type="ECO:0000313" key="2">
    <source>
        <dbReference type="Proteomes" id="UP000693946"/>
    </source>
</evidence>
<protein>
    <submittedName>
        <fullName evidence="1">Uncharacterized protein</fullName>
    </submittedName>
</protein>